<protein>
    <submittedName>
        <fullName evidence="1">Uncharacterized protein</fullName>
    </submittedName>
</protein>
<dbReference type="AlphaFoldDB" id="A0AAN9M4K9"/>
<reference evidence="1 2" key="1">
    <citation type="submission" date="2024-01" db="EMBL/GenBank/DDBJ databases">
        <title>The genomes of 5 underutilized Papilionoideae crops provide insights into root nodulation and disease resistanc.</title>
        <authorList>
            <person name="Jiang F."/>
        </authorList>
    </citation>
    <scope>NUCLEOTIDE SEQUENCE [LARGE SCALE GENOMIC DNA]</scope>
    <source>
        <strain evidence="1">LVBAO_FW01</strain>
        <tissue evidence="1">Leaves</tissue>
    </source>
</reference>
<dbReference type="EMBL" id="JAYMYQ010000003">
    <property type="protein sequence ID" value="KAK7345172.1"/>
    <property type="molecule type" value="Genomic_DNA"/>
</dbReference>
<organism evidence="1 2">
    <name type="scientific">Canavalia gladiata</name>
    <name type="common">Sword bean</name>
    <name type="synonym">Dolichos gladiatus</name>
    <dbReference type="NCBI Taxonomy" id="3824"/>
    <lineage>
        <taxon>Eukaryota</taxon>
        <taxon>Viridiplantae</taxon>
        <taxon>Streptophyta</taxon>
        <taxon>Embryophyta</taxon>
        <taxon>Tracheophyta</taxon>
        <taxon>Spermatophyta</taxon>
        <taxon>Magnoliopsida</taxon>
        <taxon>eudicotyledons</taxon>
        <taxon>Gunneridae</taxon>
        <taxon>Pentapetalae</taxon>
        <taxon>rosids</taxon>
        <taxon>fabids</taxon>
        <taxon>Fabales</taxon>
        <taxon>Fabaceae</taxon>
        <taxon>Papilionoideae</taxon>
        <taxon>50 kb inversion clade</taxon>
        <taxon>NPAAA clade</taxon>
        <taxon>indigoferoid/millettioid clade</taxon>
        <taxon>Phaseoleae</taxon>
        <taxon>Canavalia</taxon>
    </lineage>
</organism>
<sequence>MIRKKELQEECNSHGSVILNKGSKGPDPYEVELYLEKILSLMQLGEDYANFMTSKTKAPTSTDPELITRTTKAFCNHTST</sequence>
<evidence type="ECO:0000313" key="1">
    <source>
        <dbReference type="EMBL" id="KAK7345172.1"/>
    </source>
</evidence>
<gene>
    <name evidence="1" type="ORF">VNO77_15706</name>
</gene>
<proteinExistence type="predicted"/>
<dbReference type="Proteomes" id="UP001367508">
    <property type="component" value="Unassembled WGS sequence"/>
</dbReference>
<keyword evidence="2" id="KW-1185">Reference proteome</keyword>
<evidence type="ECO:0000313" key="2">
    <source>
        <dbReference type="Proteomes" id="UP001367508"/>
    </source>
</evidence>
<comment type="caution">
    <text evidence="1">The sequence shown here is derived from an EMBL/GenBank/DDBJ whole genome shotgun (WGS) entry which is preliminary data.</text>
</comment>
<name>A0AAN9M4K9_CANGL</name>
<accession>A0AAN9M4K9</accession>